<organism evidence="1 2">
    <name type="scientific">Paenibacillus artemisiicola</name>
    <dbReference type="NCBI Taxonomy" id="1172618"/>
    <lineage>
        <taxon>Bacteria</taxon>
        <taxon>Bacillati</taxon>
        <taxon>Bacillota</taxon>
        <taxon>Bacilli</taxon>
        <taxon>Bacillales</taxon>
        <taxon>Paenibacillaceae</taxon>
        <taxon>Paenibacillus</taxon>
    </lineage>
</organism>
<reference evidence="1 2" key="1">
    <citation type="submission" date="2021-03" db="EMBL/GenBank/DDBJ databases">
        <title>Paenibacillus artemisicola MWE-103 whole genome sequence.</title>
        <authorList>
            <person name="Ham Y.J."/>
        </authorList>
    </citation>
    <scope>NUCLEOTIDE SEQUENCE [LARGE SCALE GENOMIC DNA]</scope>
    <source>
        <strain evidence="1 2">MWE-103</strain>
    </source>
</reference>
<dbReference type="RefSeq" id="WP_208847737.1">
    <property type="nucleotide sequence ID" value="NZ_JAGGDJ010000005.1"/>
</dbReference>
<name>A0ABS3W919_9BACL</name>
<evidence type="ECO:0000313" key="1">
    <source>
        <dbReference type="EMBL" id="MBO7744814.1"/>
    </source>
</evidence>
<protein>
    <recommendedName>
        <fullName evidence="3">Chorismate mutase</fullName>
    </recommendedName>
</protein>
<proteinExistence type="predicted"/>
<keyword evidence="2" id="KW-1185">Reference proteome</keyword>
<dbReference type="Proteomes" id="UP000670947">
    <property type="component" value="Unassembled WGS sequence"/>
</dbReference>
<comment type="caution">
    <text evidence="1">The sequence shown here is derived from an EMBL/GenBank/DDBJ whole genome shotgun (WGS) entry which is preliminary data.</text>
</comment>
<sequence>MKRMPYQRPTEHYDERIKAIDEALCVLLKKRKNVSDNRPGYPPFAYIEAWAADNGLYEDQLKYVFGLLMDERLYRPIVEPAGFRKNLLVARQTEFGEAVYAVPFVRQYENASVVHFTIDRSEEEDAAFDRSRRYRYYELTVGDGYECGSPAGSSHGGHHAHDYIVSPPLPDDLAGLAFTFREYERRGEQMPTGREIVIRM</sequence>
<evidence type="ECO:0000313" key="2">
    <source>
        <dbReference type="Proteomes" id="UP000670947"/>
    </source>
</evidence>
<evidence type="ECO:0008006" key="3">
    <source>
        <dbReference type="Google" id="ProtNLM"/>
    </source>
</evidence>
<accession>A0ABS3W919</accession>
<dbReference type="EMBL" id="JAGGDJ010000005">
    <property type="protein sequence ID" value="MBO7744814.1"/>
    <property type="molecule type" value="Genomic_DNA"/>
</dbReference>
<gene>
    <name evidence="1" type="ORF">I8J29_11440</name>
</gene>